<organism evidence="1 2">
    <name type="scientific">Arachis hypogaea</name>
    <name type="common">Peanut</name>
    <dbReference type="NCBI Taxonomy" id="3818"/>
    <lineage>
        <taxon>Eukaryota</taxon>
        <taxon>Viridiplantae</taxon>
        <taxon>Streptophyta</taxon>
        <taxon>Embryophyta</taxon>
        <taxon>Tracheophyta</taxon>
        <taxon>Spermatophyta</taxon>
        <taxon>Magnoliopsida</taxon>
        <taxon>eudicotyledons</taxon>
        <taxon>Gunneridae</taxon>
        <taxon>Pentapetalae</taxon>
        <taxon>rosids</taxon>
        <taxon>fabids</taxon>
        <taxon>Fabales</taxon>
        <taxon>Fabaceae</taxon>
        <taxon>Papilionoideae</taxon>
        <taxon>50 kb inversion clade</taxon>
        <taxon>dalbergioids sensu lato</taxon>
        <taxon>Dalbergieae</taxon>
        <taxon>Pterocarpus clade</taxon>
        <taxon>Arachis</taxon>
    </lineage>
</organism>
<dbReference type="Proteomes" id="UP000289738">
    <property type="component" value="Chromosome A09"/>
</dbReference>
<evidence type="ECO:0000313" key="2">
    <source>
        <dbReference type="Proteomes" id="UP000289738"/>
    </source>
</evidence>
<sequence>MVKAHPGGSKLEERNWNCWGANSKIFHSLVRDLRQEYEVNFINLLETQISGQRGQNIRNRIGLDSSFVVKATGHFGGIWCLWNSGTLKVDALENNRQMTLTAIYGSPQRLNRRSLWNTLRRLENYNTLPWCLLRDFNPILHDHEHRGGSIRNNPGACLEF</sequence>
<reference evidence="1 2" key="1">
    <citation type="submission" date="2019-01" db="EMBL/GenBank/DDBJ databases">
        <title>Sequencing of cultivated peanut Arachis hypogaea provides insights into genome evolution and oil improvement.</title>
        <authorList>
            <person name="Chen X."/>
        </authorList>
    </citation>
    <scope>NUCLEOTIDE SEQUENCE [LARGE SCALE GENOMIC DNA]</scope>
    <source>
        <strain evidence="2">cv. Fuhuasheng</strain>
        <tissue evidence="1">Leaves</tissue>
    </source>
</reference>
<keyword evidence="2" id="KW-1185">Reference proteome</keyword>
<dbReference type="Gene3D" id="3.60.10.10">
    <property type="entry name" value="Endonuclease/exonuclease/phosphatase"/>
    <property type="match status" value="1"/>
</dbReference>
<protein>
    <recommendedName>
        <fullName evidence="3">Endonuclease/exonuclease/phosphatase domain-containing protein</fullName>
    </recommendedName>
</protein>
<dbReference type="PANTHER" id="PTHR35218:SF9">
    <property type="entry name" value="ENDONUCLEASE_EXONUCLEASE_PHOSPHATASE DOMAIN-CONTAINING PROTEIN"/>
    <property type="match status" value="1"/>
</dbReference>
<dbReference type="AlphaFoldDB" id="A0A445BLR6"/>
<dbReference type="EMBL" id="SDMP01000009">
    <property type="protein sequence ID" value="RYR39613.1"/>
    <property type="molecule type" value="Genomic_DNA"/>
</dbReference>
<comment type="caution">
    <text evidence="1">The sequence shown here is derived from an EMBL/GenBank/DDBJ whole genome shotgun (WGS) entry which is preliminary data.</text>
</comment>
<dbReference type="SUPFAM" id="SSF56219">
    <property type="entry name" value="DNase I-like"/>
    <property type="match status" value="1"/>
</dbReference>
<name>A0A445BLR6_ARAHY</name>
<evidence type="ECO:0008006" key="3">
    <source>
        <dbReference type="Google" id="ProtNLM"/>
    </source>
</evidence>
<dbReference type="PANTHER" id="PTHR35218">
    <property type="entry name" value="RNASE H DOMAIN-CONTAINING PROTEIN"/>
    <property type="match status" value="1"/>
</dbReference>
<evidence type="ECO:0000313" key="1">
    <source>
        <dbReference type="EMBL" id="RYR39613.1"/>
    </source>
</evidence>
<dbReference type="InterPro" id="IPR036691">
    <property type="entry name" value="Endo/exonu/phosph_ase_sf"/>
</dbReference>
<proteinExistence type="predicted"/>
<gene>
    <name evidence="1" type="ORF">Ahy_A09g045175</name>
</gene>
<accession>A0A445BLR6</accession>